<organism evidence="1 2">
    <name type="scientific">Rhodocollybia butyracea</name>
    <dbReference type="NCBI Taxonomy" id="206335"/>
    <lineage>
        <taxon>Eukaryota</taxon>
        <taxon>Fungi</taxon>
        <taxon>Dikarya</taxon>
        <taxon>Basidiomycota</taxon>
        <taxon>Agaricomycotina</taxon>
        <taxon>Agaricomycetes</taxon>
        <taxon>Agaricomycetidae</taxon>
        <taxon>Agaricales</taxon>
        <taxon>Marasmiineae</taxon>
        <taxon>Omphalotaceae</taxon>
        <taxon>Rhodocollybia</taxon>
    </lineage>
</organism>
<reference evidence="1" key="1">
    <citation type="submission" date="2020-11" db="EMBL/GenBank/DDBJ databases">
        <authorList>
            <consortium name="DOE Joint Genome Institute"/>
            <person name="Ahrendt S."/>
            <person name="Riley R."/>
            <person name="Andreopoulos W."/>
            <person name="Labutti K."/>
            <person name="Pangilinan J."/>
            <person name="Ruiz-Duenas F.J."/>
            <person name="Barrasa J.M."/>
            <person name="Sanchez-Garcia M."/>
            <person name="Camarero S."/>
            <person name="Miyauchi S."/>
            <person name="Serrano A."/>
            <person name="Linde D."/>
            <person name="Babiker R."/>
            <person name="Drula E."/>
            <person name="Ayuso-Fernandez I."/>
            <person name="Pacheco R."/>
            <person name="Padilla G."/>
            <person name="Ferreira P."/>
            <person name="Barriuso J."/>
            <person name="Kellner H."/>
            <person name="Castanera R."/>
            <person name="Alfaro M."/>
            <person name="Ramirez L."/>
            <person name="Pisabarro A.G."/>
            <person name="Kuo A."/>
            <person name="Tritt A."/>
            <person name="Lipzen A."/>
            <person name="He G."/>
            <person name="Yan M."/>
            <person name="Ng V."/>
            <person name="Cullen D."/>
            <person name="Martin F."/>
            <person name="Rosso M.-N."/>
            <person name="Henrissat B."/>
            <person name="Hibbett D."/>
            <person name="Martinez A.T."/>
            <person name="Grigoriev I.V."/>
        </authorList>
    </citation>
    <scope>NUCLEOTIDE SEQUENCE</scope>
    <source>
        <strain evidence="1">AH 40177</strain>
    </source>
</reference>
<sequence>MTFHAAAPSSCFIVPTSAAEALLPSPNLPFTEVVNFPTPSMSQSNGGPWMPVNFFSPAVPVELLKPSQLSDLCMKPLPTVSEIESIIQFSQQAWEHHHAQSFLYHHLEENTPLPLSIVSVWSGWLNVCTKAQSPWYSALEWQSPLAMDPVLKYQAQEIQLLLQTTPWCALTELPYGTPFHILAKLLSTEWTSSSLTDVLLHRLHHHILTDVHLCEQFVMSEQVEFAVKILQVSQISKPQLTETYQTSPSLQGIRALGEQIFIQEKTFLVVLYLEELCGMPHVGDFKLTL</sequence>
<accession>A0A9P5PCB9</accession>
<dbReference type="AlphaFoldDB" id="A0A9P5PCB9"/>
<gene>
    <name evidence="1" type="ORF">BDP27DRAFT_1427878</name>
</gene>
<comment type="caution">
    <text evidence="1">The sequence shown here is derived from an EMBL/GenBank/DDBJ whole genome shotgun (WGS) entry which is preliminary data.</text>
</comment>
<protein>
    <submittedName>
        <fullName evidence="1">Uncharacterized protein</fullName>
    </submittedName>
</protein>
<dbReference type="OrthoDB" id="3268677at2759"/>
<evidence type="ECO:0000313" key="1">
    <source>
        <dbReference type="EMBL" id="KAF9062481.1"/>
    </source>
</evidence>
<proteinExistence type="predicted"/>
<name>A0A9P5PCB9_9AGAR</name>
<dbReference type="EMBL" id="JADNRY010000171">
    <property type="protein sequence ID" value="KAF9062481.1"/>
    <property type="molecule type" value="Genomic_DNA"/>
</dbReference>
<evidence type="ECO:0000313" key="2">
    <source>
        <dbReference type="Proteomes" id="UP000772434"/>
    </source>
</evidence>
<dbReference type="Proteomes" id="UP000772434">
    <property type="component" value="Unassembled WGS sequence"/>
</dbReference>
<keyword evidence="2" id="KW-1185">Reference proteome</keyword>